<dbReference type="EMBL" id="CAFBOS010000105">
    <property type="protein sequence ID" value="CAB5002416.1"/>
    <property type="molecule type" value="Genomic_DNA"/>
</dbReference>
<dbReference type="InterPro" id="IPR003362">
    <property type="entry name" value="Bact_transf"/>
</dbReference>
<feature type="compositionally biased region" description="Low complexity" evidence="1">
    <location>
        <begin position="1"/>
        <end position="13"/>
    </location>
</feature>
<dbReference type="AlphaFoldDB" id="A0A6J7PAM7"/>
<gene>
    <name evidence="4" type="ORF">UFOPK3967_01712</name>
</gene>
<name>A0A6J7PAM7_9ZZZZ</name>
<evidence type="ECO:0000256" key="2">
    <source>
        <dbReference type="SAM" id="Phobius"/>
    </source>
</evidence>
<evidence type="ECO:0000313" key="4">
    <source>
        <dbReference type="EMBL" id="CAB5002416.1"/>
    </source>
</evidence>
<organism evidence="4">
    <name type="scientific">freshwater metagenome</name>
    <dbReference type="NCBI Taxonomy" id="449393"/>
    <lineage>
        <taxon>unclassified sequences</taxon>
        <taxon>metagenomes</taxon>
        <taxon>ecological metagenomes</taxon>
    </lineage>
</organism>
<sequence>MTMARRSGSAARAGGVGGPNPTSAKGLADVFSLDTYRTEQWVDERPSMCTFVRQAGPYDRFFKRVFDIIAASILLVVLAPLIATVALAVRLTMGSKVLFFQERIGRGGRVFRMVKFRSMCHDRRARDIVEVEWDGQDRRISHKTIGDPRHTPVGRFIRTWSLDELPQLFNVLRGHMSLVGPRPELVQVAMRHGLIDHPRHLVRPGITGRWQVSDSRSSLLHENVHIDLDYVRNVTLLGDVKILLRTFGSVVKVRGS</sequence>
<reference evidence="4" key="1">
    <citation type="submission" date="2020-05" db="EMBL/GenBank/DDBJ databases">
        <authorList>
            <person name="Chiriac C."/>
            <person name="Salcher M."/>
            <person name="Ghai R."/>
            <person name="Kavagutti S V."/>
        </authorList>
    </citation>
    <scope>NUCLEOTIDE SEQUENCE</scope>
</reference>
<protein>
    <submittedName>
        <fullName evidence="4">Unannotated protein</fullName>
    </submittedName>
</protein>
<evidence type="ECO:0000259" key="3">
    <source>
        <dbReference type="Pfam" id="PF02397"/>
    </source>
</evidence>
<dbReference type="PANTHER" id="PTHR30576:SF0">
    <property type="entry name" value="UNDECAPRENYL-PHOSPHATE N-ACETYLGALACTOSAMINYL 1-PHOSPHATE TRANSFERASE-RELATED"/>
    <property type="match status" value="1"/>
</dbReference>
<feature type="region of interest" description="Disordered" evidence="1">
    <location>
        <begin position="1"/>
        <end position="21"/>
    </location>
</feature>
<evidence type="ECO:0000256" key="1">
    <source>
        <dbReference type="SAM" id="MobiDB-lite"/>
    </source>
</evidence>
<keyword evidence="2" id="KW-1133">Transmembrane helix</keyword>
<proteinExistence type="predicted"/>
<dbReference type="PANTHER" id="PTHR30576">
    <property type="entry name" value="COLANIC BIOSYNTHESIS UDP-GLUCOSE LIPID CARRIER TRANSFERASE"/>
    <property type="match status" value="1"/>
</dbReference>
<feature type="domain" description="Bacterial sugar transferase" evidence="3">
    <location>
        <begin position="63"/>
        <end position="251"/>
    </location>
</feature>
<dbReference type="GO" id="GO:0016780">
    <property type="term" value="F:phosphotransferase activity, for other substituted phosphate groups"/>
    <property type="evidence" value="ECO:0007669"/>
    <property type="project" value="TreeGrafter"/>
</dbReference>
<accession>A0A6J7PAM7</accession>
<feature type="transmembrane region" description="Helical" evidence="2">
    <location>
        <begin position="68"/>
        <end position="89"/>
    </location>
</feature>
<keyword evidence="2" id="KW-0472">Membrane</keyword>
<keyword evidence="2" id="KW-0812">Transmembrane</keyword>
<dbReference type="Pfam" id="PF02397">
    <property type="entry name" value="Bac_transf"/>
    <property type="match status" value="1"/>
</dbReference>